<evidence type="ECO:0000313" key="2">
    <source>
        <dbReference type="EMBL" id="SMC69491.1"/>
    </source>
</evidence>
<accession>A0A1W2B9M5</accession>
<dbReference type="EMBL" id="FWXY01000007">
    <property type="protein sequence ID" value="SMC69491.1"/>
    <property type="molecule type" value="Genomic_DNA"/>
</dbReference>
<dbReference type="Gene3D" id="1.10.1660.10">
    <property type="match status" value="1"/>
</dbReference>
<dbReference type="OrthoDB" id="9800023at2"/>
<proteinExistence type="predicted"/>
<reference evidence="2 3" key="1">
    <citation type="submission" date="2017-04" db="EMBL/GenBank/DDBJ databases">
        <authorList>
            <person name="Afonso C.L."/>
            <person name="Miller P.J."/>
            <person name="Scott M.A."/>
            <person name="Spackman E."/>
            <person name="Goraichik I."/>
            <person name="Dimitrov K.M."/>
            <person name="Suarez D.L."/>
            <person name="Swayne D.E."/>
        </authorList>
    </citation>
    <scope>NUCLEOTIDE SEQUENCE [LARGE SCALE GENOMIC DNA]</scope>
    <source>
        <strain evidence="2 3">DSM 3385</strain>
    </source>
</reference>
<evidence type="ECO:0000259" key="1">
    <source>
        <dbReference type="Pfam" id="PF12728"/>
    </source>
</evidence>
<name>A0A1W2B9M5_9BACT</name>
<protein>
    <submittedName>
        <fullName evidence="2">DNA binding domain-containing protein, excisionase family</fullName>
    </submittedName>
</protein>
<dbReference type="Proteomes" id="UP000192418">
    <property type="component" value="Unassembled WGS sequence"/>
</dbReference>
<keyword evidence="3" id="KW-1185">Reference proteome</keyword>
<gene>
    <name evidence="2" type="ORF">SAMN02746065_107153</name>
</gene>
<sequence length="69" mass="7885">MSKKITPRTNLTTAITPWLTLKEAAAYLKLNPRTLNNYVSRGLIPISVSKTTNTKRFHKTDLDQWLGKK</sequence>
<dbReference type="AlphaFoldDB" id="A0A1W2B9M5"/>
<dbReference type="InterPro" id="IPR009061">
    <property type="entry name" value="DNA-bd_dom_put_sf"/>
</dbReference>
<dbReference type="SUPFAM" id="SSF46955">
    <property type="entry name" value="Putative DNA-binding domain"/>
    <property type="match status" value="1"/>
</dbReference>
<evidence type="ECO:0000313" key="3">
    <source>
        <dbReference type="Proteomes" id="UP000192418"/>
    </source>
</evidence>
<feature type="domain" description="Helix-turn-helix" evidence="1">
    <location>
        <begin position="18"/>
        <end position="67"/>
    </location>
</feature>
<dbReference type="Pfam" id="PF12728">
    <property type="entry name" value="HTH_17"/>
    <property type="match status" value="1"/>
</dbReference>
<organism evidence="2 3">
    <name type="scientific">Desulfocicer vacuolatum DSM 3385</name>
    <dbReference type="NCBI Taxonomy" id="1121400"/>
    <lineage>
        <taxon>Bacteria</taxon>
        <taxon>Pseudomonadati</taxon>
        <taxon>Thermodesulfobacteriota</taxon>
        <taxon>Desulfobacteria</taxon>
        <taxon>Desulfobacterales</taxon>
        <taxon>Desulfobacteraceae</taxon>
        <taxon>Desulfocicer</taxon>
    </lineage>
</organism>
<dbReference type="RefSeq" id="WP_084068367.1">
    <property type="nucleotide sequence ID" value="NZ_FWXY01000007.1"/>
</dbReference>
<dbReference type="InterPro" id="IPR041657">
    <property type="entry name" value="HTH_17"/>
</dbReference>